<feature type="compositionally biased region" description="Polar residues" evidence="1">
    <location>
        <begin position="136"/>
        <end position="164"/>
    </location>
</feature>
<sequence length="192" mass="19707">MLNYQGMCGGSFFAEWPYCLECLFAHGLRSQRDVFFYRDVIATASNALCGVPTPTAEFKSIFESAQAIVPVPTTGDTISSDQAVGQTAVSLYYTATVSQGPGRITGEATAATATVTGLLLAPSSQPGNTDADDTGHSTIPSTLTPLVSPSTAGSTHAASTPSLNTNATVKNKTLRKGSVMAAVIAIAAALVI</sequence>
<organism evidence="2 3">
    <name type="scientific">Rhypophila decipiens</name>
    <dbReference type="NCBI Taxonomy" id="261697"/>
    <lineage>
        <taxon>Eukaryota</taxon>
        <taxon>Fungi</taxon>
        <taxon>Dikarya</taxon>
        <taxon>Ascomycota</taxon>
        <taxon>Pezizomycotina</taxon>
        <taxon>Sordariomycetes</taxon>
        <taxon>Sordariomycetidae</taxon>
        <taxon>Sordariales</taxon>
        <taxon>Naviculisporaceae</taxon>
        <taxon>Rhypophila</taxon>
    </lineage>
</organism>
<proteinExistence type="predicted"/>
<dbReference type="Proteomes" id="UP001301769">
    <property type="component" value="Unassembled WGS sequence"/>
</dbReference>
<evidence type="ECO:0000313" key="3">
    <source>
        <dbReference type="Proteomes" id="UP001301769"/>
    </source>
</evidence>
<comment type="caution">
    <text evidence="2">The sequence shown here is derived from an EMBL/GenBank/DDBJ whole genome shotgun (WGS) entry which is preliminary data.</text>
</comment>
<dbReference type="AlphaFoldDB" id="A0AAN7BDA9"/>
<gene>
    <name evidence="2" type="ORF">QBC37DRAFT_410367</name>
</gene>
<evidence type="ECO:0000313" key="2">
    <source>
        <dbReference type="EMBL" id="KAK4219142.1"/>
    </source>
</evidence>
<dbReference type="EMBL" id="MU858049">
    <property type="protein sequence ID" value="KAK4219142.1"/>
    <property type="molecule type" value="Genomic_DNA"/>
</dbReference>
<keyword evidence="3" id="KW-1185">Reference proteome</keyword>
<accession>A0AAN7BDA9</accession>
<feature type="region of interest" description="Disordered" evidence="1">
    <location>
        <begin position="122"/>
        <end position="164"/>
    </location>
</feature>
<name>A0AAN7BDA9_9PEZI</name>
<protein>
    <submittedName>
        <fullName evidence="2">Uncharacterized protein</fullName>
    </submittedName>
</protein>
<reference evidence="2" key="1">
    <citation type="journal article" date="2023" name="Mol. Phylogenet. Evol.">
        <title>Genome-scale phylogeny and comparative genomics of the fungal order Sordariales.</title>
        <authorList>
            <person name="Hensen N."/>
            <person name="Bonometti L."/>
            <person name="Westerberg I."/>
            <person name="Brannstrom I.O."/>
            <person name="Guillou S."/>
            <person name="Cros-Aarteil S."/>
            <person name="Calhoun S."/>
            <person name="Haridas S."/>
            <person name="Kuo A."/>
            <person name="Mondo S."/>
            <person name="Pangilinan J."/>
            <person name="Riley R."/>
            <person name="LaButti K."/>
            <person name="Andreopoulos B."/>
            <person name="Lipzen A."/>
            <person name="Chen C."/>
            <person name="Yan M."/>
            <person name="Daum C."/>
            <person name="Ng V."/>
            <person name="Clum A."/>
            <person name="Steindorff A."/>
            <person name="Ohm R.A."/>
            <person name="Martin F."/>
            <person name="Silar P."/>
            <person name="Natvig D.O."/>
            <person name="Lalanne C."/>
            <person name="Gautier V."/>
            <person name="Ament-Velasquez S.L."/>
            <person name="Kruys A."/>
            <person name="Hutchinson M.I."/>
            <person name="Powell A.J."/>
            <person name="Barry K."/>
            <person name="Miller A.N."/>
            <person name="Grigoriev I.V."/>
            <person name="Debuchy R."/>
            <person name="Gladieux P."/>
            <person name="Hiltunen Thoren M."/>
            <person name="Johannesson H."/>
        </authorList>
    </citation>
    <scope>NUCLEOTIDE SEQUENCE</scope>
    <source>
        <strain evidence="2">PSN293</strain>
    </source>
</reference>
<reference evidence="2" key="2">
    <citation type="submission" date="2023-05" db="EMBL/GenBank/DDBJ databases">
        <authorList>
            <consortium name="Lawrence Berkeley National Laboratory"/>
            <person name="Steindorff A."/>
            <person name="Hensen N."/>
            <person name="Bonometti L."/>
            <person name="Westerberg I."/>
            <person name="Brannstrom I.O."/>
            <person name="Guillou S."/>
            <person name="Cros-Aarteil S."/>
            <person name="Calhoun S."/>
            <person name="Haridas S."/>
            <person name="Kuo A."/>
            <person name="Mondo S."/>
            <person name="Pangilinan J."/>
            <person name="Riley R."/>
            <person name="Labutti K."/>
            <person name="Andreopoulos B."/>
            <person name="Lipzen A."/>
            <person name="Chen C."/>
            <person name="Yanf M."/>
            <person name="Daum C."/>
            <person name="Ng V."/>
            <person name="Clum A."/>
            <person name="Ohm R."/>
            <person name="Martin F."/>
            <person name="Silar P."/>
            <person name="Natvig D."/>
            <person name="Lalanne C."/>
            <person name="Gautier V."/>
            <person name="Ament-Velasquez S.L."/>
            <person name="Kruys A."/>
            <person name="Hutchinson M.I."/>
            <person name="Powell A.J."/>
            <person name="Barry K."/>
            <person name="Miller A.N."/>
            <person name="Grigoriev I.V."/>
            <person name="Debuchy R."/>
            <person name="Gladieux P."/>
            <person name="Thoren M.H."/>
            <person name="Johannesson H."/>
        </authorList>
    </citation>
    <scope>NUCLEOTIDE SEQUENCE</scope>
    <source>
        <strain evidence="2">PSN293</strain>
    </source>
</reference>
<evidence type="ECO:0000256" key="1">
    <source>
        <dbReference type="SAM" id="MobiDB-lite"/>
    </source>
</evidence>